<evidence type="ECO:0000256" key="1">
    <source>
        <dbReference type="SAM" id="MobiDB-lite"/>
    </source>
</evidence>
<accession>A0A840ZPS6</accession>
<feature type="compositionally biased region" description="Basic residues" evidence="1">
    <location>
        <begin position="118"/>
        <end position="130"/>
    </location>
</feature>
<evidence type="ECO:0000313" key="3">
    <source>
        <dbReference type="Proteomes" id="UP000583454"/>
    </source>
</evidence>
<gene>
    <name evidence="2" type="ORF">HNR00_003608</name>
</gene>
<comment type="caution">
    <text evidence="2">The sequence shown here is derived from an EMBL/GenBank/DDBJ whole genome shotgun (WGS) entry which is preliminary data.</text>
</comment>
<proteinExistence type="predicted"/>
<organism evidence="2 3">
    <name type="scientific">Methylorubrum rhodinum</name>
    <dbReference type="NCBI Taxonomy" id="29428"/>
    <lineage>
        <taxon>Bacteria</taxon>
        <taxon>Pseudomonadati</taxon>
        <taxon>Pseudomonadota</taxon>
        <taxon>Alphaproteobacteria</taxon>
        <taxon>Hyphomicrobiales</taxon>
        <taxon>Methylobacteriaceae</taxon>
        <taxon>Methylorubrum</taxon>
    </lineage>
</organism>
<dbReference type="EMBL" id="JACHOP010000017">
    <property type="protein sequence ID" value="MBB5758881.1"/>
    <property type="molecule type" value="Genomic_DNA"/>
</dbReference>
<dbReference type="Proteomes" id="UP000583454">
    <property type="component" value="Unassembled WGS sequence"/>
</dbReference>
<name>A0A840ZPS6_9HYPH</name>
<sequence length="130" mass="14300">MAERQPPVFSPVDYDAWSRGYTPPSEHVLIDALQFRRAKVQMSTSVGRGGQVWVVYSGPAFNSKARRHLLAMMEAMDAALIEDERPASGSEAAEADETRSGSAGGESPVAESETPNHPPRRWGRHAPRRQ</sequence>
<dbReference type="AlphaFoldDB" id="A0A840ZPS6"/>
<reference evidence="2 3" key="1">
    <citation type="submission" date="2020-08" db="EMBL/GenBank/DDBJ databases">
        <title>Genomic Encyclopedia of Type Strains, Phase IV (KMG-IV): sequencing the most valuable type-strain genomes for metagenomic binning, comparative biology and taxonomic classification.</title>
        <authorList>
            <person name="Goeker M."/>
        </authorList>
    </citation>
    <scope>NUCLEOTIDE SEQUENCE [LARGE SCALE GENOMIC DNA]</scope>
    <source>
        <strain evidence="2 3">DSM 2163</strain>
    </source>
</reference>
<protein>
    <submittedName>
        <fullName evidence="2">Uncharacterized protein</fullName>
    </submittedName>
</protein>
<feature type="region of interest" description="Disordered" evidence="1">
    <location>
        <begin position="81"/>
        <end position="130"/>
    </location>
</feature>
<evidence type="ECO:0000313" key="2">
    <source>
        <dbReference type="EMBL" id="MBB5758881.1"/>
    </source>
</evidence>
<keyword evidence="3" id="KW-1185">Reference proteome</keyword>
<dbReference type="RefSeq" id="WP_183571688.1">
    <property type="nucleotide sequence ID" value="NZ_JACHOP010000017.1"/>
</dbReference>